<dbReference type="Proteomes" id="UP000065473">
    <property type="component" value="Chromosome"/>
</dbReference>
<dbReference type="EMBL" id="CP013695">
    <property type="protein sequence ID" value="ALU32555.1"/>
    <property type="molecule type" value="Genomic_DNA"/>
</dbReference>
<name>A0A0U3FQ83_9CREN</name>
<protein>
    <recommendedName>
        <fullName evidence="2">Sulfocyanin-like C-terminal domain-containing protein</fullName>
    </recommendedName>
</protein>
<dbReference type="InterPro" id="IPR033138">
    <property type="entry name" value="Cu_oxidase_CS"/>
</dbReference>
<dbReference type="Proteomes" id="UP000060043">
    <property type="component" value="Chromosome"/>
</dbReference>
<evidence type="ECO:0000313" key="6">
    <source>
        <dbReference type="Proteomes" id="UP000065473"/>
    </source>
</evidence>
<sequence length="134" mass="14344">MFIYLVVQGSSLNYNGTSNGQMRIYVPAGWNVLVKLTNPQSLPHNALIVLNNTVKPNNLNISADGKIMLYVGANATDYYGNGIYGGQSAVGVLPNIPAGYYWIACGIYSHAESGMWVVLVASNSVTVPYAIVIS</sequence>
<dbReference type="PaxDb" id="1435377-SUSAZ_09530"/>
<gene>
    <name evidence="3" type="ORF">ATY89_07610</name>
    <name evidence="4" type="ORF">ATZ20_10630</name>
</gene>
<dbReference type="EMBL" id="CP013694">
    <property type="protein sequence ID" value="ALU29816.1"/>
    <property type="molecule type" value="Genomic_DNA"/>
</dbReference>
<proteinExistence type="predicted"/>
<dbReference type="Gene3D" id="2.60.40.420">
    <property type="entry name" value="Cupredoxins - blue copper proteins"/>
    <property type="match status" value="1"/>
</dbReference>
<evidence type="ECO:0000313" key="3">
    <source>
        <dbReference type="EMBL" id="ALU29816.1"/>
    </source>
</evidence>
<dbReference type="InterPro" id="IPR008972">
    <property type="entry name" value="Cupredoxin"/>
</dbReference>
<accession>A0A0U3FQ83</accession>
<dbReference type="AlphaFoldDB" id="A0A0U3FQ83"/>
<dbReference type="SUPFAM" id="SSF49503">
    <property type="entry name" value="Cupredoxins"/>
    <property type="match status" value="1"/>
</dbReference>
<dbReference type="PROSITE" id="PS00079">
    <property type="entry name" value="MULTICOPPER_OXIDASE1"/>
    <property type="match status" value="1"/>
</dbReference>
<evidence type="ECO:0000313" key="4">
    <source>
        <dbReference type="EMBL" id="ALU32555.1"/>
    </source>
</evidence>
<evidence type="ECO:0000259" key="2">
    <source>
        <dbReference type="Pfam" id="PF06525"/>
    </source>
</evidence>
<dbReference type="Pfam" id="PF06525">
    <property type="entry name" value="SoxE"/>
    <property type="match status" value="1"/>
</dbReference>
<dbReference type="InterPro" id="IPR049544">
    <property type="entry name" value="SoxE-like_C"/>
</dbReference>
<evidence type="ECO:0000256" key="1">
    <source>
        <dbReference type="ARBA" id="ARBA00022723"/>
    </source>
</evidence>
<keyword evidence="1" id="KW-0479">Metal-binding</keyword>
<evidence type="ECO:0000313" key="5">
    <source>
        <dbReference type="Proteomes" id="UP000060043"/>
    </source>
</evidence>
<feature type="domain" description="Sulfocyanin-like C-terminal" evidence="2">
    <location>
        <begin position="2"/>
        <end position="131"/>
    </location>
</feature>
<dbReference type="GO" id="GO:0046872">
    <property type="term" value="F:metal ion binding"/>
    <property type="evidence" value="ECO:0007669"/>
    <property type="project" value="UniProtKB-KW"/>
</dbReference>
<organism evidence="4 5">
    <name type="scientific">Sulfolobus acidocaldarius</name>
    <dbReference type="NCBI Taxonomy" id="2285"/>
    <lineage>
        <taxon>Archaea</taxon>
        <taxon>Thermoproteota</taxon>
        <taxon>Thermoprotei</taxon>
        <taxon>Sulfolobales</taxon>
        <taxon>Sulfolobaceae</taxon>
        <taxon>Sulfolobus</taxon>
    </lineage>
</organism>
<reference evidence="5 6" key="1">
    <citation type="submission" date="2015-12" db="EMBL/GenBank/DDBJ databases">
        <title>A stable core within a dynamic pangenome in Sulfolobus acidocaldarius.</title>
        <authorList>
            <person name="Anderson R."/>
            <person name="Kouris A."/>
            <person name="Seward C."/>
            <person name="Campbell K."/>
            <person name="Whitaker R."/>
        </authorList>
    </citation>
    <scope>NUCLEOTIDE SEQUENCE [LARGE SCALE GENOMIC DNA]</scope>
    <source>
        <strain evidence="3 6">GG12-C01-09</strain>
        <strain evidence="4 5">NG05B_CO5_07</strain>
    </source>
</reference>